<dbReference type="EMBL" id="CP018622">
    <property type="protein sequence ID" value="AUJ25170.1"/>
    <property type="molecule type" value="Genomic_DNA"/>
</dbReference>
<evidence type="ECO:0000313" key="2">
    <source>
        <dbReference type="Proteomes" id="UP000234237"/>
    </source>
</evidence>
<organism evidence="1 2">
    <name type="scientific">Virgibacillus dokdonensis</name>
    <dbReference type="NCBI Taxonomy" id="302167"/>
    <lineage>
        <taxon>Bacteria</taxon>
        <taxon>Bacillati</taxon>
        <taxon>Bacillota</taxon>
        <taxon>Bacilli</taxon>
        <taxon>Bacillales</taxon>
        <taxon>Bacillaceae</taxon>
        <taxon>Virgibacillus</taxon>
    </lineage>
</organism>
<dbReference type="Proteomes" id="UP000234237">
    <property type="component" value="Chromosome"/>
</dbReference>
<dbReference type="RefSeq" id="WP_101933399.1">
    <property type="nucleotide sequence ID" value="NZ_CP018622.1"/>
</dbReference>
<dbReference type="AlphaFoldDB" id="A0A2K9J740"/>
<protein>
    <submittedName>
        <fullName evidence="1">Uncharacterized protein</fullName>
    </submittedName>
</protein>
<gene>
    <name evidence="1" type="ORF">A21D_02106</name>
</gene>
<dbReference type="KEGG" id="vpn:A21D_02106"/>
<proteinExistence type="predicted"/>
<sequence length="60" mass="6796">MDLIKNSIKNLSEEDLLILYQDATNRIGSNSLGGDPDPVYIKKQESFIEAIQEELKARET</sequence>
<accession>A0A2K9J740</accession>
<evidence type="ECO:0000313" key="1">
    <source>
        <dbReference type="EMBL" id="AUJ25170.1"/>
    </source>
</evidence>
<reference evidence="2" key="1">
    <citation type="submission" date="2016-11" db="EMBL/GenBank/DDBJ databases">
        <title>Complete genome sequence of Virgibacillus pantothenticus 21D, a halophilic bacterium isolated from the deep hypersaline anoxic basin Discovery in the Mediterranean Sea.</title>
        <authorList>
            <person name="Zeaiter Z."/>
            <person name="Booth J.M."/>
            <person name="Prosdocimi E.M."/>
            <person name="Mapelli F."/>
            <person name="Fusi M."/>
            <person name="Daffonchio D."/>
            <person name="Borin S."/>
            <person name="Crotti E."/>
        </authorList>
    </citation>
    <scope>NUCLEOTIDE SEQUENCE [LARGE SCALE GENOMIC DNA]</scope>
    <source>
        <strain evidence="2">21D</strain>
    </source>
</reference>
<name>A0A2K9J740_9BACI</name>